<dbReference type="Proteomes" id="UP000662814">
    <property type="component" value="Chromosome"/>
</dbReference>
<keyword evidence="3" id="KW-0804">Transcription</keyword>
<evidence type="ECO:0000313" key="6">
    <source>
        <dbReference type="Proteomes" id="UP000662814"/>
    </source>
</evidence>
<sequence length="286" mass="31230">MTKIRQMTYQPTDGSTAPVEMMTFDALRAANNGGTQRADFVVVAVVVAGHGSVDIDFATHVLSTRSVVWIAPGAVHRWTDIADLRGELVLFTPTAPVTFATRERAASFDIDPVWTASRESWPFITTAVDHLRVEASAQTQGAAVEIPAMLLSALIARFAPPTPSNTMSDAVYSLFRDSVEQNFRAHHDVGFYARRLGYAARTLSRACVRATGLTAKAIITERVMLEAKRLLAHDRLTAAQCTAVLGFADPSVFSAFFVRESGVRPGRWRARTLSVSALPRSQARHD</sequence>
<evidence type="ECO:0000256" key="1">
    <source>
        <dbReference type="ARBA" id="ARBA00023015"/>
    </source>
</evidence>
<dbReference type="PANTHER" id="PTHR43280:SF32">
    <property type="entry name" value="TRANSCRIPTIONAL REGULATORY PROTEIN"/>
    <property type="match status" value="1"/>
</dbReference>
<keyword evidence="1" id="KW-0805">Transcription regulation</keyword>
<dbReference type="InterPro" id="IPR018060">
    <property type="entry name" value="HTH_AraC"/>
</dbReference>
<dbReference type="EMBL" id="CP061169">
    <property type="protein sequence ID" value="QPZ39565.1"/>
    <property type="molecule type" value="Genomic_DNA"/>
</dbReference>
<proteinExistence type="predicted"/>
<dbReference type="SUPFAM" id="SSF46689">
    <property type="entry name" value="Homeodomain-like"/>
    <property type="match status" value="1"/>
</dbReference>
<dbReference type="Pfam" id="PF12833">
    <property type="entry name" value="HTH_18"/>
    <property type="match status" value="1"/>
</dbReference>
<evidence type="ECO:0000256" key="3">
    <source>
        <dbReference type="ARBA" id="ARBA00023163"/>
    </source>
</evidence>
<evidence type="ECO:0000256" key="2">
    <source>
        <dbReference type="ARBA" id="ARBA00023125"/>
    </source>
</evidence>
<dbReference type="PANTHER" id="PTHR43280">
    <property type="entry name" value="ARAC-FAMILY TRANSCRIPTIONAL REGULATOR"/>
    <property type="match status" value="1"/>
</dbReference>
<protein>
    <submittedName>
        <fullName evidence="5">Helix-turn-helix domain-containing protein</fullName>
    </submittedName>
</protein>
<keyword evidence="2" id="KW-0238">DNA-binding</keyword>
<dbReference type="SMART" id="SM00342">
    <property type="entry name" value="HTH_ARAC"/>
    <property type="match status" value="1"/>
</dbReference>
<dbReference type="RefSeq" id="WP_166989065.1">
    <property type="nucleotide sequence ID" value="NZ_CP061169.1"/>
</dbReference>
<dbReference type="PROSITE" id="PS01124">
    <property type="entry name" value="HTH_ARAC_FAMILY_2"/>
    <property type="match status" value="1"/>
</dbReference>
<feature type="domain" description="HTH araC/xylS-type" evidence="4">
    <location>
        <begin position="169"/>
        <end position="271"/>
    </location>
</feature>
<name>A0ABX6YLM5_9MICO</name>
<evidence type="ECO:0000259" key="4">
    <source>
        <dbReference type="PROSITE" id="PS01124"/>
    </source>
</evidence>
<dbReference type="SUPFAM" id="SSF51182">
    <property type="entry name" value="RmlC-like cupins"/>
    <property type="match status" value="1"/>
</dbReference>
<organism evidence="5 6">
    <name type="scientific">Paramicrobacterium chengjingii</name>
    <dbReference type="NCBI Taxonomy" id="2769067"/>
    <lineage>
        <taxon>Bacteria</taxon>
        <taxon>Bacillati</taxon>
        <taxon>Actinomycetota</taxon>
        <taxon>Actinomycetes</taxon>
        <taxon>Micrococcales</taxon>
        <taxon>Microbacteriaceae</taxon>
        <taxon>Paramicrobacterium</taxon>
    </lineage>
</organism>
<evidence type="ECO:0000313" key="5">
    <source>
        <dbReference type="EMBL" id="QPZ39565.1"/>
    </source>
</evidence>
<reference evidence="5 6" key="1">
    <citation type="submission" date="2020-12" db="EMBL/GenBank/DDBJ databases">
        <title>Microbacterium sp. HY060.</title>
        <authorList>
            <person name="Zhou J."/>
        </authorList>
    </citation>
    <scope>NUCLEOTIDE SEQUENCE [LARGE SCALE GENOMIC DNA]</scope>
    <source>
        <strain evidence="5 6">HY60</strain>
    </source>
</reference>
<keyword evidence="6" id="KW-1185">Reference proteome</keyword>
<dbReference type="InterPro" id="IPR011051">
    <property type="entry name" value="RmlC_Cupin_sf"/>
</dbReference>
<dbReference type="InterPro" id="IPR009057">
    <property type="entry name" value="Homeodomain-like_sf"/>
</dbReference>
<accession>A0ABX6YLM5</accession>
<gene>
    <name evidence="5" type="ORF">HCR76_05780</name>
</gene>
<dbReference type="Gene3D" id="1.10.10.60">
    <property type="entry name" value="Homeodomain-like"/>
    <property type="match status" value="1"/>
</dbReference>